<organism evidence="14 15">
    <name type="scientific">Sphaerisporangium siamense</name>
    <dbReference type="NCBI Taxonomy" id="795645"/>
    <lineage>
        <taxon>Bacteria</taxon>
        <taxon>Bacillati</taxon>
        <taxon>Actinomycetota</taxon>
        <taxon>Actinomycetes</taxon>
        <taxon>Streptosporangiales</taxon>
        <taxon>Streptosporangiaceae</taxon>
        <taxon>Sphaerisporangium</taxon>
    </lineage>
</organism>
<dbReference type="GO" id="GO:0006784">
    <property type="term" value="P:heme A biosynthetic process"/>
    <property type="evidence" value="ECO:0007669"/>
    <property type="project" value="InterPro"/>
</dbReference>
<feature type="transmembrane region" description="Helical" evidence="13">
    <location>
        <begin position="298"/>
        <end position="320"/>
    </location>
</feature>
<feature type="region of interest" description="Disordered" evidence="12">
    <location>
        <begin position="327"/>
        <end position="347"/>
    </location>
</feature>
<evidence type="ECO:0000256" key="2">
    <source>
        <dbReference type="ARBA" id="ARBA00022475"/>
    </source>
</evidence>
<feature type="transmembrane region" description="Helical" evidence="13">
    <location>
        <begin position="273"/>
        <end position="292"/>
    </location>
</feature>
<sequence length="347" mass="36192">MTATEQETRVDGGRAGGVPGRLRSGALGLFHSVWSPTAVTMRRWALTAVVVNVGISVTGAAVRLTGSGLGCPSWPRCTPGSFVPAPHDDHSPLNMAIEFGNRLLSFLVLAVAVACLVAAFRRVPRRRPLVAIALIQPLGVAVQAVWGGIVVRTMLNPVTVSVHFLLSIGMIAAALALYARAGEGDAPPRRLVHRDIRTLGFVLVAAVFVLLVAGVVVTGTGPHSGDDAASRFSFDIEAMARLHADAVWVVLGLTFALLFALHVTDSPGRARRGALVLLGVELAQGVIGYVQYFLAVPALLVGLHVLGSTLVWIAALRVVFLMRSRGTEPSSAPPAAPGANEVSAAGV</sequence>
<keyword evidence="2" id="KW-1003">Cell membrane</keyword>
<evidence type="ECO:0000256" key="5">
    <source>
        <dbReference type="ARBA" id="ARBA00022989"/>
    </source>
</evidence>
<comment type="pathway">
    <text evidence="11">Porphyrin-containing compound metabolism.</text>
</comment>
<evidence type="ECO:0000256" key="10">
    <source>
        <dbReference type="ARBA" id="ARBA00023157"/>
    </source>
</evidence>
<feature type="transmembrane region" description="Helical" evidence="13">
    <location>
        <begin position="240"/>
        <end position="261"/>
    </location>
</feature>
<name>A0A7W7DCB4_9ACTN</name>
<dbReference type="InterPro" id="IPR050450">
    <property type="entry name" value="COX15/CtaA_HemeA_synthase"/>
</dbReference>
<dbReference type="GO" id="GO:0046872">
    <property type="term" value="F:metal ion binding"/>
    <property type="evidence" value="ECO:0007669"/>
    <property type="project" value="UniProtKB-KW"/>
</dbReference>
<evidence type="ECO:0000256" key="12">
    <source>
        <dbReference type="SAM" id="MobiDB-lite"/>
    </source>
</evidence>
<evidence type="ECO:0000256" key="1">
    <source>
        <dbReference type="ARBA" id="ARBA00004141"/>
    </source>
</evidence>
<evidence type="ECO:0000256" key="9">
    <source>
        <dbReference type="ARBA" id="ARBA00023136"/>
    </source>
</evidence>
<evidence type="ECO:0000256" key="7">
    <source>
        <dbReference type="ARBA" id="ARBA00023004"/>
    </source>
</evidence>
<keyword evidence="7" id="KW-0408">Iron</keyword>
<comment type="caution">
    <text evidence="14">The sequence shown here is derived from an EMBL/GenBank/DDBJ whole genome shotgun (WGS) entry which is preliminary data.</text>
</comment>
<reference evidence="14 15" key="1">
    <citation type="submission" date="2020-08" db="EMBL/GenBank/DDBJ databases">
        <title>Sequencing the genomes of 1000 actinobacteria strains.</title>
        <authorList>
            <person name="Klenk H.-P."/>
        </authorList>
    </citation>
    <scope>NUCLEOTIDE SEQUENCE [LARGE SCALE GENOMIC DNA]</scope>
    <source>
        <strain evidence="14 15">DSM 45784</strain>
    </source>
</reference>
<feature type="transmembrane region" description="Helical" evidence="13">
    <location>
        <begin position="129"/>
        <end position="149"/>
    </location>
</feature>
<dbReference type="RefSeq" id="WP_239123388.1">
    <property type="nucleotide sequence ID" value="NZ_BOOV01000029.1"/>
</dbReference>
<evidence type="ECO:0000256" key="3">
    <source>
        <dbReference type="ARBA" id="ARBA00022692"/>
    </source>
</evidence>
<keyword evidence="10" id="KW-1015">Disulfide bond</keyword>
<feature type="transmembrane region" description="Helical" evidence="13">
    <location>
        <begin position="103"/>
        <end position="120"/>
    </location>
</feature>
<gene>
    <name evidence="14" type="ORF">BJ982_004959</name>
</gene>
<dbReference type="InterPro" id="IPR003780">
    <property type="entry name" value="COX15/CtaA_fam"/>
</dbReference>
<dbReference type="GO" id="GO:0016491">
    <property type="term" value="F:oxidoreductase activity"/>
    <property type="evidence" value="ECO:0007669"/>
    <property type="project" value="UniProtKB-KW"/>
</dbReference>
<comment type="subcellular location">
    <subcellularLocation>
        <location evidence="1">Membrane</location>
        <topology evidence="1">Multi-pass membrane protein</topology>
    </subcellularLocation>
</comment>
<evidence type="ECO:0000313" key="15">
    <source>
        <dbReference type="Proteomes" id="UP000542210"/>
    </source>
</evidence>
<dbReference type="PANTHER" id="PTHR35457:SF1">
    <property type="entry name" value="HEME A SYNTHASE"/>
    <property type="match status" value="1"/>
</dbReference>
<dbReference type="PANTHER" id="PTHR35457">
    <property type="entry name" value="HEME A SYNTHASE"/>
    <property type="match status" value="1"/>
</dbReference>
<evidence type="ECO:0000256" key="6">
    <source>
        <dbReference type="ARBA" id="ARBA00023002"/>
    </source>
</evidence>
<evidence type="ECO:0000256" key="8">
    <source>
        <dbReference type="ARBA" id="ARBA00023133"/>
    </source>
</evidence>
<evidence type="ECO:0000313" key="14">
    <source>
        <dbReference type="EMBL" id="MBB4703415.1"/>
    </source>
</evidence>
<feature type="transmembrane region" description="Helical" evidence="13">
    <location>
        <begin position="161"/>
        <end position="179"/>
    </location>
</feature>
<keyword evidence="15" id="KW-1185">Reference proteome</keyword>
<keyword evidence="3 13" id="KW-0812">Transmembrane</keyword>
<keyword evidence="5 13" id="KW-1133">Transmembrane helix</keyword>
<keyword evidence="6" id="KW-0560">Oxidoreductase</keyword>
<keyword evidence="9 13" id="KW-0472">Membrane</keyword>
<dbReference type="EMBL" id="JACHND010000001">
    <property type="protein sequence ID" value="MBB4703415.1"/>
    <property type="molecule type" value="Genomic_DNA"/>
</dbReference>
<keyword evidence="4" id="KW-0479">Metal-binding</keyword>
<evidence type="ECO:0000256" key="13">
    <source>
        <dbReference type="SAM" id="Phobius"/>
    </source>
</evidence>
<accession>A0A7W7DCB4</accession>
<dbReference type="Pfam" id="PF02628">
    <property type="entry name" value="COX15-CtaA"/>
    <property type="match status" value="1"/>
</dbReference>
<dbReference type="GO" id="GO:0016020">
    <property type="term" value="C:membrane"/>
    <property type="evidence" value="ECO:0007669"/>
    <property type="project" value="UniProtKB-SubCell"/>
</dbReference>
<dbReference type="Proteomes" id="UP000542210">
    <property type="component" value="Unassembled WGS sequence"/>
</dbReference>
<feature type="transmembrane region" description="Helical" evidence="13">
    <location>
        <begin position="199"/>
        <end position="220"/>
    </location>
</feature>
<evidence type="ECO:0000256" key="4">
    <source>
        <dbReference type="ARBA" id="ARBA00022723"/>
    </source>
</evidence>
<dbReference type="AlphaFoldDB" id="A0A7W7DCB4"/>
<protein>
    <submittedName>
        <fullName evidence="14">Cytochrome c oxidase assembly protein subunit 15</fullName>
    </submittedName>
</protein>
<keyword evidence="8" id="KW-0350">Heme biosynthesis</keyword>
<evidence type="ECO:0000256" key="11">
    <source>
        <dbReference type="ARBA" id="ARBA00023444"/>
    </source>
</evidence>
<proteinExistence type="predicted"/>
<feature type="transmembrane region" description="Helical" evidence="13">
    <location>
        <begin position="44"/>
        <end position="64"/>
    </location>
</feature>